<protein>
    <submittedName>
        <fullName evidence="1">Uncharacterized protein</fullName>
    </submittedName>
</protein>
<name>A0A3B0U5E6_9ZZZZ</name>
<organism evidence="1">
    <name type="scientific">hydrothermal vent metagenome</name>
    <dbReference type="NCBI Taxonomy" id="652676"/>
    <lineage>
        <taxon>unclassified sequences</taxon>
        <taxon>metagenomes</taxon>
        <taxon>ecological metagenomes</taxon>
    </lineage>
</organism>
<sequence>MFSLRFFTRIVQLAIISLVIAACSPTGDFGRASQMPKTVFDSFPNPADPDNFELVQSDEEVKMQNLMQRFVSIIEGKSWIYNIRLGARVLAGAVPNQTDYFLWLKSRPYASSTGRYGALLNDVQLDIMTLPAVFEAICQVQKTDARRITAAQNINDVSEQVLQSISLRNQKNRETVTVFISRVQFRYDSYSYALENLLLESPNEMAREVDNRLNFLAAHVQTAVSSQFCGA</sequence>
<evidence type="ECO:0000313" key="1">
    <source>
        <dbReference type="EMBL" id="VAW21702.1"/>
    </source>
</evidence>
<dbReference type="EMBL" id="UOEQ01000369">
    <property type="protein sequence ID" value="VAW21702.1"/>
    <property type="molecule type" value="Genomic_DNA"/>
</dbReference>
<accession>A0A3B0U5E6</accession>
<reference evidence="1" key="1">
    <citation type="submission" date="2018-06" db="EMBL/GenBank/DDBJ databases">
        <authorList>
            <person name="Zhirakovskaya E."/>
        </authorList>
    </citation>
    <scope>NUCLEOTIDE SEQUENCE</scope>
</reference>
<dbReference type="PROSITE" id="PS51257">
    <property type="entry name" value="PROKAR_LIPOPROTEIN"/>
    <property type="match status" value="1"/>
</dbReference>
<proteinExistence type="predicted"/>
<gene>
    <name evidence="1" type="ORF">MNBD_ALPHA11-2016</name>
</gene>
<dbReference type="AlphaFoldDB" id="A0A3B0U5E6"/>